<feature type="domain" description="Fido" evidence="3">
    <location>
        <begin position="115"/>
        <end position="271"/>
    </location>
</feature>
<feature type="binding site" evidence="2">
    <location>
        <begin position="212"/>
        <end position="219"/>
    </location>
    <ligand>
        <name>ATP</name>
        <dbReference type="ChEBI" id="CHEBI:30616"/>
    </ligand>
</feature>
<dbReference type="Gene3D" id="1.10.3290.10">
    <property type="entry name" value="Fido-like domain"/>
    <property type="match status" value="1"/>
</dbReference>
<name>A0A1H6AHS3_9BACT</name>
<evidence type="ECO:0000313" key="5">
    <source>
        <dbReference type="Proteomes" id="UP000236736"/>
    </source>
</evidence>
<dbReference type="PROSITE" id="PS51459">
    <property type="entry name" value="FIDO"/>
    <property type="match status" value="1"/>
</dbReference>
<evidence type="ECO:0000259" key="3">
    <source>
        <dbReference type="PROSITE" id="PS51459"/>
    </source>
</evidence>
<reference evidence="5" key="1">
    <citation type="submission" date="2016-10" db="EMBL/GenBank/DDBJ databases">
        <authorList>
            <person name="Varghese N."/>
            <person name="Submissions S."/>
        </authorList>
    </citation>
    <scope>NUCLEOTIDE SEQUENCE [LARGE SCALE GENOMIC DNA]</scope>
    <source>
        <strain evidence="5">DSM 17298</strain>
    </source>
</reference>
<evidence type="ECO:0000313" key="4">
    <source>
        <dbReference type="EMBL" id="SEG48303.1"/>
    </source>
</evidence>
<keyword evidence="5" id="KW-1185">Reference proteome</keyword>
<organism evidence="4 5">
    <name type="scientific">Algoriphagus boritolerans DSM 17298 = JCM 18970</name>
    <dbReference type="NCBI Taxonomy" id="1120964"/>
    <lineage>
        <taxon>Bacteria</taxon>
        <taxon>Pseudomonadati</taxon>
        <taxon>Bacteroidota</taxon>
        <taxon>Cytophagia</taxon>
        <taxon>Cytophagales</taxon>
        <taxon>Cyclobacteriaceae</taxon>
        <taxon>Algoriphagus</taxon>
    </lineage>
</organism>
<dbReference type="Proteomes" id="UP000236736">
    <property type="component" value="Unassembled WGS sequence"/>
</dbReference>
<dbReference type="EMBL" id="FNVR01000046">
    <property type="protein sequence ID" value="SEG48303.1"/>
    <property type="molecule type" value="Genomic_DNA"/>
</dbReference>
<dbReference type="AlphaFoldDB" id="A0A1H6AHS3"/>
<protein>
    <submittedName>
        <fullName evidence="4">Fic family protein</fullName>
    </submittedName>
</protein>
<proteinExistence type="predicted"/>
<feature type="active site" evidence="1">
    <location>
        <position position="208"/>
    </location>
</feature>
<dbReference type="Pfam" id="PF02661">
    <property type="entry name" value="Fic"/>
    <property type="match status" value="1"/>
</dbReference>
<dbReference type="PANTHER" id="PTHR13504">
    <property type="entry name" value="FIDO DOMAIN-CONTAINING PROTEIN DDB_G0283145"/>
    <property type="match status" value="1"/>
</dbReference>
<keyword evidence="2" id="KW-0547">Nucleotide-binding</keyword>
<dbReference type="GO" id="GO:0005524">
    <property type="term" value="F:ATP binding"/>
    <property type="evidence" value="ECO:0007669"/>
    <property type="project" value="UniProtKB-KW"/>
</dbReference>
<accession>A0A1H6AHS3</accession>
<dbReference type="SUPFAM" id="SSF140931">
    <property type="entry name" value="Fic-like"/>
    <property type="match status" value="1"/>
</dbReference>
<gene>
    <name evidence="4" type="ORF">SAMN03080598_04148</name>
</gene>
<dbReference type="Gene3D" id="1.10.10.10">
    <property type="entry name" value="Winged helix-like DNA-binding domain superfamily/Winged helix DNA-binding domain"/>
    <property type="match status" value="1"/>
</dbReference>
<dbReference type="PANTHER" id="PTHR13504:SF33">
    <property type="entry name" value="FIC FAMILY PROTEIN"/>
    <property type="match status" value="1"/>
</dbReference>
<dbReference type="InterPro" id="IPR036388">
    <property type="entry name" value="WH-like_DNA-bd_sf"/>
</dbReference>
<dbReference type="InterPro" id="IPR003812">
    <property type="entry name" value="Fido"/>
</dbReference>
<evidence type="ECO:0000256" key="1">
    <source>
        <dbReference type="PIRSR" id="PIRSR640198-1"/>
    </source>
</evidence>
<keyword evidence="2" id="KW-0067">ATP-binding</keyword>
<dbReference type="STRING" id="1120964.GCA_001313265_07410"/>
<sequence>MGYNWQQEGWPEFEFKAGILEDFQLKFLLKSGQSSGRFSGITEAKKDQLLVDILLSEAIKTSAIEGEFLSRVDVMSSLKKNLGIHEEQPRLVKDHRAKGIAKLMVAVRQTWQEPLSDSMLFSWHTMLMEGNRYIQAGNCRTGAEPMQVVSGALGKEIVHFEAPPSAQVPDEMNQFIAWFNATNPEGEKAIRNPILRAALVHLYFESIHPFEDGNGRIGRALAEKALHQGVNQPILISLSQVIESKRQLYYDQLKQAQSSLQVDSWLIYFADVVMKAQENVEELIEFSLQKTKLFDTFSNELNERELKALNRMLDEVPGGYEGGMNAKKYMSLTGASKATATRDLQHLRDLGILVAEGGGRSVRYTINLKS</sequence>
<dbReference type="OrthoDB" id="9814400at2"/>
<feature type="binding site" evidence="2">
    <location>
        <begin position="249"/>
        <end position="250"/>
    </location>
    <ligand>
        <name>ATP</name>
        <dbReference type="ChEBI" id="CHEBI:30616"/>
    </ligand>
</feature>
<dbReference type="Pfam" id="PF13776">
    <property type="entry name" value="DUF4172"/>
    <property type="match status" value="1"/>
</dbReference>
<dbReference type="RefSeq" id="WP_103926690.1">
    <property type="nucleotide sequence ID" value="NZ_FNVR01000046.1"/>
</dbReference>
<evidence type="ECO:0000256" key="2">
    <source>
        <dbReference type="PIRSR" id="PIRSR640198-2"/>
    </source>
</evidence>
<dbReference type="InterPro" id="IPR040198">
    <property type="entry name" value="Fido_containing"/>
</dbReference>
<dbReference type="InterPro" id="IPR036597">
    <property type="entry name" value="Fido-like_dom_sf"/>
</dbReference>
<dbReference type="InterPro" id="IPR025230">
    <property type="entry name" value="DUF4172"/>
</dbReference>